<dbReference type="Gene3D" id="4.10.1250.10">
    <property type="entry name" value="Aminomethyltransferase fragment"/>
    <property type="match status" value="1"/>
</dbReference>
<feature type="domain" description="Aminomethyltransferase C-terminal" evidence="10">
    <location>
        <begin position="305"/>
        <end position="379"/>
    </location>
</feature>
<dbReference type="HAMAP" id="MF_00259">
    <property type="entry name" value="GcvT"/>
    <property type="match status" value="1"/>
</dbReference>
<dbReference type="PIRSF" id="PIRSF006487">
    <property type="entry name" value="GcvT"/>
    <property type="match status" value="1"/>
</dbReference>
<name>A0A2S9QKI0_9MICO</name>
<dbReference type="Gene3D" id="3.30.70.1400">
    <property type="entry name" value="Aminomethyltransferase beta-barrel domains"/>
    <property type="match status" value="1"/>
</dbReference>
<dbReference type="GO" id="GO:0008483">
    <property type="term" value="F:transaminase activity"/>
    <property type="evidence" value="ECO:0007669"/>
    <property type="project" value="UniProtKB-KW"/>
</dbReference>
<keyword evidence="3 7" id="KW-0032">Aminotransferase</keyword>
<evidence type="ECO:0000256" key="1">
    <source>
        <dbReference type="ARBA" id="ARBA00008609"/>
    </source>
</evidence>
<dbReference type="InterPro" id="IPR006223">
    <property type="entry name" value="GcvT"/>
</dbReference>
<dbReference type="InterPro" id="IPR006222">
    <property type="entry name" value="GCVT_N"/>
</dbReference>
<evidence type="ECO:0000256" key="5">
    <source>
        <dbReference type="ARBA" id="ARBA00031395"/>
    </source>
</evidence>
<dbReference type="EC" id="2.1.2.10" evidence="2 7"/>
<feature type="binding site" evidence="8">
    <location>
        <position position="216"/>
    </location>
    <ligand>
        <name>substrate</name>
    </ligand>
</feature>
<sequence>MTEPTASETATAPRRTALSGEHAALGATFTDFGGWDMPLRYGSELSEHRAVREAAGLFDLSHMGEVWVEGPEAGTALNTALVGEFSGLAAGRAKYSLICEEDGGIVDDLIVYRETETRFLVVPNAGNAGTVAALLAERVAGLDAEVRDVSAETSLVAVQGPAAERILLDVVVPRQRETVSGLRSYAWATVTLADPAGDAIEVRLARTGYTGEDGFELFVPNEHAVPLWGLLRAAGAPHGMIPAGLAARDSLRLEAGMPLYGNELSREVTPFEAGLGRVVSFGKEECFAGREALEARRDAGPDSVLVGLSGSGRRAARAGYAVLAEGRTVGRVTSGLPSPTLGHPIAFAYVEPALAEPGTRVEVDLRGKAEPFEVVATPFTRRPAPASA</sequence>
<dbReference type="FunFam" id="2.40.30.110:FF:000003">
    <property type="entry name" value="Aminomethyltransferase"/>
    <property type="match status" value="1"/>
</dbReference>
<dbReference type="GO" id="GO:0005829">
    <property type="term" value="C:cytosol"/>
    <property type="evidence" value="ECO:0007669"/>
    <property type="project" value="TreeGrafter"/>
</dbReference>
<dbReference type="InterPro" id="IPR027266">
    <property type="entry name" value="TrmE/GcvT-like"/>
</dbReference>
<dbReference type="PANTHER" id="PTHR43757:SF2">
    <property type="entry name" value="AMINOMETHYLTRANSFERASE, MITOCHONDRIAL"/>
    <property type="match status" value="1"/>
</dbReference>
<dbReference type="Proteomes" id="UP000238650">
    <property type="component" value="Unassembled WGS sequence"/>
</dbReference>
<dbReference type="InterPro" id="IPR028896">
    <property type="entry name" value="GcvT/YgfZ/DmdA"/>
</dbReference>
<evidence type="ECO:0000256" key="7">
    <source>
        <dbReference type="HAMAP-Rule" id="MF_00259"/>
    </source>
</evidence>
<evidence type="ECO:0000313" key="11">
    <source>
        <dbReference type="EMBL" id="PRI10101.1"/>
    </source>
</evidence>
<evidence type="ECO:0000256" key="3">
    <source>
        <dbReference type="ARBA" id="ARBA00022576"/>
    </source>
</evidence>
<dbReference type="GO" id="GO:0004047">
    <property type="term" value="F:aminomethyltransferase activity"/>
    <property type="evidence" value="ECO:0007669"/>
    <property type="project" value="UniProtKB-UniRule"/>
</dbReference>
<proteinExistence type="inferred from homology"/>
<keyword evidence="12" id="KW-1185">Reference proteome</keyword>
<dbReference type="SUPFAM" id="SSF101790">
    <property type="entry name" value="Aminomethyltransferase beta-barrel domain"/>
    <property type="match status" value="1"/>
</dbReference>
<evidence type="ECO:0000256" key="8">
    <source>
        <dbReference type="PIRSR" id="PIRSR006487-1"/>
    </source>
</evidence>
<comment type="function">
    <text evidence="7">The glycine cleavage system catalyzes the degradation of glycine.</text>
</comment>
<dbReference type="FunFam" id="4.10.1250.10:FF:000001">
    <property type="entry name" value="Aminomethyltransferase"/>
    <property type="match status" value="1"/>
</dbReference>
<protein>
    <recommendedName>
        <fullName evidence="2 7">Aminomethyltransferase</fullName>
        <ecNumber evidence="2 7">2.1.2.10</ecNumber>
    </recommendedName>
    <alternativeName>
        <fullName evidence="5 7">Glycine cleavage system T protein</fullName>
    </alternativeName>
</protein>
<evidence type="ECO:0000259" key="10">
    <source>
        <dbReference type="Pfam" id="PF08669"/>
    </source>
</evidence>
<dbReference type="NCBIfam" id="TIGR00528">
    <property type="entry name" value="gcvT"/>
    <property type="match status" value="1"/>
</dbReference>
<gene>
    <name evidence="7" type="primary">gcvT</name>
    <name evidence="11" type="ORF">B4915_13265</name>
</gene>
<evidence type="ECO:0000259" key="9">
    <source>
        <dbReference type="Pfam" id="PF01571"/>
    </source>
</evidence>
<keyword evidence="4 7" id="KW-0808">Transferase</keyword>
<comment type="catalytic activity">
    <reaction evidence="6 7">
        <text>N(6)-[(R)-S(8)-aminomethyldihydrolipoyl]-L-lysyl-[protein] + (6S)-5,6,7,8-tetrahydrofolate = N(6)-[(R)-dihydrolipoyl]-L-lysyl-[protein] + (6R)-5,10-methylene-5,6,7,8-tetrahydrofolate + NH4(+)</text>
        <dbReference type="Rhea" id="RHEA:16945"/>
        <dbReference type="Rhea" id="RHEA-COMP:10475"/>
        <dbReference type="Rhea" id="RHEA-COMP:10492"/>
        <dbReference type="ChEBI" id="CHEBI:15636"/>
        <dbReference type="ChEBI" id="CHEBI:28938"/>
        <dbReference type="ChEBI" id="CHEBI:57453"/>
        <dbReference type="ChEBI" id="CHEBI:83100"/>
        <dbReference type="ChEBI" id="CHEBI:83143"/>
        <dbReference type="EC" id="2.1.2.10"/>
    </reaction>
</comment>
<dbReference type="InterPro" id="IPR029043">
    <property type="entry name" value="GcvT/YgfZ_C"/>
</dbReference>
<dbReference type="NCBIfam" id="NF001567">
    <property type="entry name" value="PRK00389.1"/>
    <property type="match status" value="1"/>
</dbReference>
<dbReference type="SUPFAM" id="SSF103025">
    <property type="entry name" value="Folate-binding domain"/>
    <property type="match status" value="1"/>
</dbReference>
<evidence type="ECO:0000256" key="2">
    <source>
        <dbReference type="ARBA" id="ARBA00012616"/>
    </source>
</evidence>
<dbReference type="Gene3D" id="3.30.1360.120">
    <property type="entry name" value="Probable tRNA modification gtpase trme, domain 1"/>
    <property type="match status" value="1"/>
</dbReference>
<dbReference type="RefSeq" id="WP_105806309.1">
    <property type="nucleotide sequence ID" value="NZ_MWZD01000023.1"/>
</dbReference>
<accession>A0A2S9QKI0</accession>
<dbReference type="OrthoDB" id="9774591at2"/>
<evidence type="ECO:0000256" key="4">
    <source>
        <dbReference type="ARBA" id="ARBA00022679"/>
    </source>
</evidence>
<reference evidence="11 12" key="1">
    <citation type="journal article" date="2017" name="New Microbes New Infect">
        <title>Genome sequence of 'Leucobacter massiliensis' sp. nov. isolated from human pharynx after travel to the 2014 Hajj.</title>
        <authorList>
            <person name="Leangapichart T."/>
            <person name="Gautret P."/>
            <person name="Nguyen T.T."/>
            <person name="Armstrong N."/>
            <person name="Rolain J.M."/>
        </authorList>
    </citation>
    <scope>NUCLEOTIDE SEQUENCE [LARGE SCALE GENOMIC DNA]</scope>
    <source>
        <strain evidence="11 12">122RC15</strain>
    </source>
</reference>
<comment type="similarity">
    <text evidence="1 7">Belongs to the GcvT family.</text>
</comment>
<dbReference type="InterPro" id="IPR022903">
    <property type="entry name" value="GcvT_bac"/>
</dbReference>
<dbReference type="AlphaFoldDB" id="A0A2S9QKI0"/>
<feature type="domain" description="GCVT N-terminal" evidence="9">
    <location>
        <begin position="21"/>
        <end position="283"/>
    </location>
</feature>
<dbReference type="Gene3D" id="2.40.30.110">
    <property type="entry name" value="Aminomethyltransferase beta-barrel domains"/>
    <property type="match status" value="1"/>
</dbReference>
<dbReference type="GO" id="GO:0005960">
    <property type="term" value="C:glycine cleavage complex"/>
    <property type="evidence" value="ECO:0007669"/>
    <property type="project" value="InterPro"/>
</dbReference>
<evidence type="ECO:0000256" key="6">
    <source>
        <dbReference type="ARBA" id="ARBA00047665"/>
    </source>
</evidence>
<evidence type="ECO:0000313" key="12">
    <source>
        <dbReference type="Proteomes" id="UP000238650"/>
    </source>
</evidence>
<dbReference type="EMBL" id="MWZD01000023">
    <property type="protein sequence ID" value="PRI10101.1"/>
    <property type="molecule type" value="Genomic_DNA"/>
</dbReference>
<dbReference type="GO" id="GO:0019464">
    <property type="term" value="P:glycine decarboxylation via glycine cleavage system"/>
    <property type="evidence" value="ECO:0007669"/>
    <property type="project" value="UniProtKB-UniRule"/>
</dbReference>
<dbReference type="Pfam" id="PF01571">
    <property type="entry name" value="GCV_T"/>
    <property type="match status" value="1"/>
</dbReference>
<comment type="subunit">
    <text evidence="7">The glycine cleavage system is composed of four proteins: P, T, L and H.</text>
</comment>
<dbReference type="PANTHER" id="PTHR43757">
    <property type="entry name" value="AMINOMETHYLTRANSFERASE"/>
    <property type="match status" value="1"/>
</dbReference>
<dbReference type="InterPro" id="IPR013977">
    <property type="entry name" value="GcvT_C"/>
</dbReference>
<organism evidence="11 12">
    <name type="scientific">Leucobacter massiliensis</name>
    <dbReference type="NCBI Taxonomy" id="1686285"/>
    <lineage>
        <taxon>Bacteria</taxon>
        <taxon>Bacillati</taxon>
        <taxon>Actinomycetota</taxon>
        <taxon>Actinomycetes</taxon>
        <taxon>Micrococcales</taxon>
        <taxon>Microbacteriaceae</taxon>
        <taxon>Leucobacter</taxon>
    </lineage>
</organism>
<comment type="caution">
    <text evidence="11">The sequence shown here is derived from an EMBL/GenBank/DDBJ whole genome shotgun (WGS) entry which is preliminary data.</text>
</comment>
<dbReference type="Pfam" id="PF08669">
    <property type="entry name" value="GCV_T_C"/>
    <property type="match status" value="1"/>
</dbReference>